<name>A0A941GWC0_9CHRO</name>
<evidence type="ECO:0000313" key="2">
    <source>
        <dbReference type="EMBL" id="MBR8827661.1"/>
    </source>
</evidence>
<dbReference type="PANTHER" id="PTHR39338:SF7">
    <property type="entry name" value="BLL6692 PROTEIN"/>
    <property type="match status" value="1"/>
</dbReference>
<evidence type="ECO:0008006" key="4">
    <source>
        <dbReference type="Google" id="ProtNLM"/>
    </source>
</evidence>
<dbReference type="EMBL" id="JADQBC010000039">
    <property type="protein sequence ID" value="MBR8827661.1"/>
    <property type="molecule type" value="Genomic_DNA"/>
</dbReference>
<proteinExistence type="predicted"/>
<dbReference type="PANTHER" id="PTHR39338">
    <property type="entry name" value="BLL5662 PROTEIN-RELATED"/>
    <property type="match status" value="1"/>
</dbReference>
<dbReference type="Proteomes" id="UP000767446">
    <property type="component" value="Unassembled WGS sequence"/>
</dbReference>
<feature type="compositionally biased region" description="Basic and acidic residues" evidence="1">
    <location>
        <begin position="91"/>
        <end position="105"/>
    </location>
</feature>
<protein>
    <recommendedName>
        <fullName evidence="4">VWA containing CoxE family protein</fullName>
    </recommendedName>
</protein>
<dbReference type="AlphaFoldDB" id="A0A941GWC0"/>
<reference evidence="2" key="1">
    <citation type="submission" date="2021-02" db="EMBL/GenBank/DDBJ databases">
        <title>Metagenome analyses of Stigonema ocellatum DSM 106950, Chlorogloea purpurea SAG 13.99 and Gomphosphaeria aponina DSM 107014.</title>
        <authorList>
            <person name="Marter P."/>
            <person name="Huang S."/>
        </authorList>
    </citation>
    <scope>NUCLEOTIDE SEQUENCE</scope>
    <source>
        <strain evidence="2">JP213</strain>
    </source>
</reference>
<feature type="compositionally biased region" description="Low complexity" evidence="1">
    <location>
        <begin position="116"/>
        <end position="126"/>
    </location>
</feature>
<organism evidence="2 3">
    <name type="scientific">Gomphosphaeria aponina SAG 52.96 = DSM 107014</name>
    <dbReference type="NCBI Taxonomy" id="1521640"/>
    <lineage>
        <taxon>Bacteria</taxon>
        <taxon>Bacillati</taxon>
        <taxon>Cyanobacteriota</taxon>
        <taxon>Cyanophyceae</taxon>
        <taxon>Oscillatoriophycideae</taxon>
        <taxon>Chroococcales</taxon>
        <taxon>Gomphosphaeriaceae</taxon>
        <taxon>Gomphosphaeria</taxon>
    </lineage>
</organism>
<evidence type="ECO:0000313" key="3">
    <source>
        <dbReference type="Proteomes" id="UP000767446"/>
    </source>
</evidence>
<accession>A0A941GWC0</accession>
<feature type="region of interest" description="Disordered" evidence="1">
    <location>
        <begin position="91"/>
        <end position="129"/>
    </location>
</feature>
<sequence>MTDKELLIAKSIIEYEPIFLPLFNQLRKENIPVGISEYLLAIKTIQARIELKDLERVQRFLCLVWVKSSEEQIIFNEKFEDLVKPELEKRLQEANEPSSTDHKDSQNQTKKDKKPSITSRSSSDLSSEQEPIKLRFRQRYNLIPRLPITRREMTEIWRNLRVVKREGVPEDLDVAGTINQICKVGFFLRPVLQPRRQNQVKLVLLIDHQGSMTPFDLLIEALQESIEKSGLLNKTSIYYFHNCPRSYLFTQPNLSKPYPLEEILSQEAHNNNVIIISDAGAARRTYNRERLSQTKRFIAQLRRYTYRYGWLNPVPQFQWKITTAEDIAQFIPMYPLNREGLNDLVKILLGHPFPAGVSLNGKNP</sequence>
<evidence type="ECO:0000256" key="1">
    <source>
        <dbReference type="SAM" id="MobiDB-lite"/>
    </source>
</evidence>
<comment type="caution">
    <text evidence="2">The sequence shown here is derived from an EMBL/GenBank/DDBJ whole genome shotgun (WGS) entry which is preliminary data.</text>
</comment>
<gene>
    <name evidence="2" type="ORF">DSM107014_07085</name>
</gene>